<dbReference type="PANTHER" id="PTHR11461">
    <property type="entry name" value="SERINE PROTEASE INHIBITOR, SERPIN"/>
    <property type="match status" value="1"/>
</dbReference>
<organism evidence="7">
    <name type="scientific">Diabrotica virgifera virgifera</name>
    <name type="common">western corn rootworm</name>
    <dbReference type="NCBI Taxonomy" id="50390"/>
    <lineage>
        <taxon>Eukaryota</taxon>
        <taxon>Metazoa</taxon>
        <taxon>Ecdysozoa</taxon>
        <taxon>Arthropoda</taxon>
        <taxon>Hexapoda</taxon>
        <taxon>Insecta</taxon>
        <taxon>Pterygota</taxon>
        <taxon>Neoptera</taxon>
        <taxon>Endopterygota</taxon>
        <taxon>Coleoptera</taxon>
        <taxon>Polyphaga</taxon>
        <taxon>Cucujiformia</taxon>
        <taxon>Chrysomeloidea</taxon>
        <taxon>Chrysomelidae</taxon>
        <taxon>Galerucinae</taxon>
        <taxon>Diabroticina</taxon>
        <taxon>Diabroticites</taxon>
        <taxon>Diabrotica</taxon>
    </lineage>
</organism>
<evidence type="ECO:0000256" key="3">
    <source>
        <dbReference type="ARBA" id="ARBA00022900"/>
    </source>
</evidence>
<dbReference type="InParanoid" id="A0A6P7FCL3"/>
<evidence type="ECO:0000256" key="2">
    <source>
        <dbReference type="ARBA" id="ARBA00022690"/>
    </source>
</evidence>
<dbReference type="GO" id="GO:0004867">
    <property type="term" value="F:serine-type endopeptidase inhibitor activity"/>
    <property type="evidence" value="ECO:0007669"/>
    <property type="project" value="UniProtKB-KW"/>
</dbReference>
<dbReference type="InterPro" id="IPR036186">
    <property type="entry name" value="Serpin_sf"/>
</dbReference>
<feature type="domain" description="Serpin" evidence="6">
    <location>
        <begin position="35"/>
        <end position="395"/>
    </location>
</feature>
<keyword evidence="2" id="KW-0646">Protease inhibitor</keyword>
<dbReference type="PANTHER" id="PTHR11461:SF211">
    <property type="entry name" value="GH10112P-RELATED"/>
    <property type="match status" value="1"/>
</dbReference>
<dbReference type="SMART" id="SM00093">
    <property type="entry name" value="SERPIN"/>
    <property type="match status" value="1"/>
</dbReference>
<evidence type="ECO:0000259" key="6">
    <source>
        <dbReference type="SMART" id="SM00093"/>
    </source>
</evidence>
<name>A0A6P7FCL3_DIAVI</name>
<feature type="chain" id="PRO_5028115526" evidence="5">
    <location>
        <begin position="18"/>
        <end position="397"/>
    </location>
</feature>
<accession>A0A6P7FCL3</accession>
<evidence type="ECO:0000256" key="4">
    <source>
        <dbReference type="RuleBase" id="RU000411"/>
    </source>
</evidence>
<evidence type="ECO:0000256" key="1">
    <source>
        <dbReference type="ARBA" id="ARBA00009500"/>
    </source>
</evidence>
<dbReference type="InterPro" id="IPR000215">
    <property type="entry name" value="Serpin_fam"/>
</dbReference>
<dbReference type="SUPFAM" id="SSF56574">
    <property type="entry name" value="Serpins"/>
    <property type="match status" value="1"/>
</dbReference>
<keyword evidence="5" id="KW-0732">Signal</keyword>
<dbReference type="Gene3D" id="3.30.497.10">
    <property type="entry name" value="Antithrombin, subunit I, domain 2"/>
    <property type="match status" value="1"/>
</dbReference>
<comment type="similarity">
    <text evidence="1 4">Belongs to the serpin family.</text>
</comment>
<dbReference type="InterPro" id="IPR042185">
    <property type="entry name" value="Serpin_sf_2"/>
</dbReference>
<dbReference type="Gene3D" id="2.30.39.10">
    <property type="entry name" value="Alpha-1-antitrypsin, domain 1"/>
    <property type="match status" value="1"/>
</dbReference>
<dbReference type="InterPro" id="IPR042178">
    <property type="entry name" value="Serpin_sf_1"/>
</dbReference>
<dbReference type="InterPro" id="IPR023796">
    <property type="entry name" value="Serpin_dom"/>
</dbReference>
<dbReference type="GO" id="GO:0005615">
    <property type="term" value="C:extracellular space"/>
    <property type="evidence" value="ECO:0007669"/>
    <property type="project" value="InterPro"/>
</dbReference>
<reference evidence="7" key="1">
    <citation type="submission" date="2025-08" db="UniProtKB">
        <authorList>
            <consortium name="RefSeq"/>
        </authorList>
    </citation>
    <scope>IDENTIFICATION</scope>
    <source>
        <tissue evidence="7">Whole insect</tissue>
    </source>
</reference>
<protein>
    <submittedName>
        <fullName evidence="7">Alaserpin-like</fullName>
    </submittedName>
</protein>
<keyword evidence="3" id="KW-0722">Serine protease inhibitor</keyword>
<gene>
    <name evidence="7" type="primary">LOC114328653</name>
</gene>
<dbReference type="Pfam" id="PF00079">
    <property type="entry name" value="Serpin"/>
    <property type="match status" value="1"/>
</dbReference>
<dbReference type="RefSeq" id="XP_028133371.1">
    <property type="nucleotide sequence ID" value="XM_028277570.1"/>
</dbReference>
<evidence type="ECO:0000256" key="5">
    <source>
        <dbReference type="SAM" id="SignalP"/>
    </source>
</evidence>
<proteinExistence type="inferred from homology"/>
<dbReference type="AlphaFoldDB" id="A0A6P7FCL3"/>
<sequence>MFSAIITFGFLWALAFGYKEEEIANLAAVNQDLATDIYTELTTDDERDNFVFSPFSAQLVLSLIAEGATGSTRAEMEAYLPPSTVVFGNFLSRLHNIENKTVYNSASRIFTRRDIRLNRDFAKIAREVYRTTVQKVNFLEPRQAANSINKWVEYQLVSQKKDKLRPVVVADYMNPHTNLLFLSLIYLNASWVTSFHSRKDKFYNEGSKVAKTIPFLARTGVFKYYDDKEIKAKFVEIPFTDMHFATEKVSRYLSLVLVVPYKRDGLKQIAINPQKIFQPKPFKNETMRLRFPKFTVGSIVDIGEIFKSLGIKKMFNRRDAEFANLAYNKYRRYYFTKVLQESYIDINERGVELKSSDQSETPTRSFQPSLNVEHPFIYYIQRDGIILFAGRVTNLPN</sequence>
<feature type="signal peptide" evidence="5">
    <location>
        <begin position="1"/>
        <end position="17"/>
    </location>
</feature>
<evidence type="ECO:0000313" key="7">
    <source>
        <dbReference type="RefSeq" id="XP_028133371.1"/>
    </source>
</evidence>